<dbReference type="GO" id="GO:0008270">
    <property type="term" value="F:zinc ion binding"/>
    <property type="evidence" value="ECO:0007669"/>
    <property type="project" value="UniProtKB-KW"/>
</dbReference>
<dbReference type="GeneID" id="8857411"/>
<evidence type="ECO:0000259" key="17">
    <source>
        <dbReference type="PROSITE" id="PS51292"/>
    </source>
</evidence>
<evidence type="ECO:0000256" key="1">
    <source>
        <dbReference type="ARBA" id="ARBA00000900"/>
    </source>
</evidence>
<keyword evidence="19" id="KW-1185">Reference proteome</keyword>
<dbReference type="OrthoDB" id="1108038at2759"/>
<dbReference type="Pfam" id="PF12906">
    <property type="entry name" value="RINGv"/>
    <property type="match status" value="1"/>
</dbReference>
<feature type="compositionally biased region" description="Acidic residues" evidence="14">
    <location>
        <begin position="1"/>
        <end position="17"/>
    </location>
</feature>
<dbReference type="Pfam" id="PF23113">
    <property type="entry name" value="MARCHF6_C"/>
    <property type="match status" value="1"/>
</dbReference>
<keyword evidence="12 15" id="KW-0472">Membrane</keyword>
<dbReference type="InterPro" id="IPR013083">
    <property type="entry name" value="Znf_RING/FYVE/PHD"/>
</dbReference>
<dbReference type="InterPro" id="IPR001841">
    <property type="entry name" value="Znf_RING"/>
</dbReference>
<reference evidence="18 19" key="1">
    <citation type="journal article" date="2010" name="Cell">
        <title>The genome of Naegleria gruberi illuminates early eukaryotic versatility.</title>
        <authorList>
            <person name="Fritz-Laylin L.K."/>
            <person name="Prochnik S.E."/>
            <person name="Ginger M.L."/>
            <person name="Dacks J.B."/>
            <person name="Carpenter M.L."/>
            <person name="Field M.C."/>
            <person name="Kuo A."/>
            <person name="Paredez A."/>
            <person name="Chapman J."/>
            <person name="Pham J."/>
            <person name="Shu S."/>
            <person name="Neupane R."/>
            <person name="Cipriano M."/>
            <person name="Mancuso J."/>
            <person name="Tu H."/>
            <person name="Salamov A."/>
            <person name="Lindquist E."/>
            <person name="Shapiro H."/>
            <person name="Lucas S."/>
            <person name="Grigoriev I.V."/>
            <person name="Cande W.Z."/>
            <person name="Fulton C."/>
            <person name="Rokhsar D.S."/>
            <person name="Dawson S.C."/>
        </authorList>
    </citation>
    <scope>NUCLEOTIDE SEQUENCE [LARGE SCALE GENOMIC DNA]</scope>
    <source>
        <strain evidence="18 19">NEG-M</strain>
    </source>
</reference>
<comment type="catalytic activity">
    <reaction evidence="1">
        <text>S-ubiquitinyl-[E2 ubiquitin-conjugating enzyme]-L-cysteine + [acceptor protein]-L-lysine = [E2 ubiquitin-conjugating enzyme]-L-cysteine + N(6)-ubiquitinyl-[acceptor protein]-L-lysine.</text>
        <dbReference type="EC" id="2.3.2.27"/>
    </reaction>
</comment>
<feature type="region of interest" description="Disordered" evidence="14">
    <location>
        <begin position="278"/>
        <end position="342"/>
    </location>
</feature>
<dbReference type="CDD" id="cd16702">
    <property type="entry name" value="RING_CH-C4HC3_MARCH6"/>
    <property type="match status" value="1"/>
</dbReference>
<feature type="compositionally biased region" description="Low complexity" evidence="14">
    <location>
        <begin position="324"/>
        <end position="339"/>
    </location>
</feature>
<feature type="transmembrane region" description="Helical" evidence="15">
    <location>
        <begin position="858"/>
        <end position="881"/>
    </location>
</feature>
<dbReference type="AlphaFoldDB" id="D2W0A3"/>
<sequence length="940" mass="108212">MEQDTLLEEEIDFDQQQEEQQHYHGEDIHSDENILNESTSNDNQEEIVNSDEQGQDEALCRICKQPAADDDPLFHPCKCSGSIKYIHESCLNEWMKHSNKGKYCEICKHQFKFEKVYTTDAPIKLSPLQFILGLLSVVFSYLKSISRILLVVFIWIVLVPFITYQFYRIVNITSWRQILSIVEFETLFEDFSLLLFIRDCMLGGTICLFVLLLDLITAGVLEFIKSNLELLENYVNPQQQNQVANNQPQPVNAQVANNANNNNNEVLTLRDLLNQEQEMQEEDENNGNENNEDQEEEEEEEEEENIENENNDNQPNIIQPPQPIVNNQPPNNPPQQQQQPREELDLEEMIGIKGKISHLIETVALVLFVNSQHILLLLFLPLQIGRFLCTTIVQELDISSVIYQVLAEHNLLKNTTQIISNVTQTMNEVFNQTITTNGTMANEPKESVELTSIMVFAEKIAHILTGYAFLIGMIYTYVVINYLLHYGISKKYFPISGLAKKLVYYTKYVLLLVKIAAILATNFILVPFLVGMLLVFSTIEFFKRNEKSVLPQDFTTTSNSTSFSIADQASMIYNSTAPIVQEFTEKNATELVRGLIIGTHAYFQSVSVEWVLSRMVYIMSVSFIYFVFGIVVVVIASSFIQMLRSFLSKRVLWFLRDPDDQNFHYLKELVTLGVFTHMRRIFFSFVFLSILVLALVRTPLKLARFILQDYDIFPLRLSSNLSDGAIYLVNYVYTHRSLTEAIKWTLVVLKSFIMGVFSIVLIPLLIGGAVHMSVVVPTTLFISKLESEDLDDSLSGSQPVLMLAEVWSTGLLFTIVAYKVVKFLPGTEEIYTEISRIKTNGFRNVEFIRPLNRVLLPFVYNLVLFLTLPFIVSKLVVPFFVTPYVQYQLFVLSYPALVFWIVSKHIYFVLAKLYHKLHDLVMDQLFLSQERLINHRDQQQ</sequence>
<evidence type="ECO:0000256" key="6">
    <source>
        <dbReference type="ARBA" id="ARBA00022692"/>
    </source>
</evidence>
<keyword evidence="5" id="KW-0808">Transferase</keyword>
<dbReference type="InterPro" id="IPR056521">
    <property type="entry name" value="MARCHF6-like_C"/>
</dbReference>
<keyword evidence="8 13" id="KW-0863">Zinc-finger</keyword>
<evidence type="ECO:0000256" key="4">
    <source>
        <dbReference type="ARBA" id="ARBA00012483"/>
    </source>
</evidence>
<evidence type="ECO:0000256" key="12">
    <source>
        <dbReference type="ARBA" id="ARBA00023136"/>
    </source>
</evidence>
<evidence type="ECO:0000256" key="8">
    <source>
        <dbReference type="ARBA" id="ARBA00022771"/>
    </source>
</evidence>
<dbReference type="GO" id="GO:0061630">
    <property type="term" value="F:ubiquitin protein ligase activity"/>
    <property type="evidence" value="ECO:0007669"/>
    <property type="project" value="UniProtKB-EC"/>
</dbReference>
<keyword evidence="11 15" id="KW-1133">Transmembrane helix</keyword>
<evidence type="ECO:0000256" key="14">
    <source>
        <dbReference type="SAM" id="MobiDB-lite"/>
    </source>
</evidence>
<dbReference type="RefSeq" id="XP_002670283.1">
    <property type="nucleotide sequence ID" value="XM_002670237.1"/>
</dbReference>
<evidence type="ECO:0000259" key="16">
    <source>
        <dbReference type="PROSITE" id="PS50089"/>
    </source>
</evidence>
<comment type="pathway">
    <text evidence="3">Protein modification; protein ubiquitination.</text>
</comment>
<feature type="transmembrane region" description="Helical" evidence="15">
    <location>
        <begin position="201"/>
        <end position="224"/>
    </location>
</feature>
<dbReference type="STRING" id="5762.D2W0A3"/>
<dbReference type="Proteomes" id="UP000006671">
    <property type="component" value="Unassembled WGS sequence"/>
</dbReference>
<dbReference type="PROSITE" id="PS50089">
    <property type="entry name" value="ZF_RING_2"/>
    <property type="match status" value="1"/>
</dbReference>
<dbReference type="PANTHER" id="PTHR13145:SF0">
    <property type="entry name" value="E3 UBIQUITIN-PROTEIN LIGASE MARCHF6"/>
    <property type="match status" value="1"/>
</dbReference>
<accession>D2W0A3</accession>
<keyword evidence="6 15" id="KW-0812">Transmembrane</keyword>
<evidence type="ECO:0000313" key="18">
    <source>
        <dbReference type="EMBL" id="EFC37539.1"/>
    </source>
</evidence>
<evidence type="ECO:0000256" key="3">
    <source>
        <dbReference type="ARBA" id="ARBA00004906"/>
    </source>
</evidence>
<feature type="transmembrane region" description="Helical" evidence="15">
    <location>
        <begin position="505"/>
        <end position="536"/>
    </location>
</feature>
<evidence type="ECO:0000256" key="5">
    <source>
        <dbReference type="ARBA" id="ARBA00022679"/>
    </source>
</evidence>
<dbReference type="EMBL" id="GG738917">
    <property type="protein sequence ID" value="EFC37539.1"/>
    <property type="molecule type" value="Genomic_DNA"/>
</dbReference>
<dbReference type="GO" id="GO:0036503">
    <property type="term" value="P:ERAD pathway"/>
    <property type="evidence" value="ECO:0007669"/>
    <property type="project" value="TreeGrafter"/>
</dbReference>
<feature type="region of interest" description="Disordered" evidence="14">
    <location>
        <begin position="1"/>
        <end position="50"/>
    </location>
</feature>
<feature type="compositionally biased region" description="Acidic residues" evidence="14">
    <location>
        <begin position="278"/>
        <end position="310"/>
    </location>
</feature>
<feature type="transmembrane region" description="Helical" evidence="15">
    <location>
        <begin position="681"/>
        <end position="700"/>
    </location>
</feature>
<dbReference type="Gene3D" id="3.30.40.10">
    <property type="entry name" value="Zinc/RING finger domain, C3HC4 (zinc finger)"/>
    <property type="match status" value="1"/>
</dbReference>
<evidence type="ECO:0000256" key="7">
    <source>
        <dbReference type="ARBA" id="ARBA00022723"/>
    </source>
</evidence>
<keyword evidence="10" id="KW-0862">Zinc</keyword>
<dbReference type="InterPro" id="IPR011016">
    <property type="entry name" value="Znf_RING-CH"/>
</dbReference>
<feature type="domain" description="RING-type" evidence="16">
    <location>
        <begin position="60"/>
        <end position="108"/>
    </location>
</feature>
<dbReference type="PANTHER" id="PTHR13145">
    <property type="entry name" value="SSM4 PROTEIN"/>
    <property type="match status" value="1"/>
</dbReference>
<dbReference type="OMA" id="HAESCEV"/>
<evidence type="ECO:0000256" key="2">
    <source>
        <dbReference type="ARBA" id="ARBA00004141"/>
    </source>
</evidence>
<dbReference type="SMART" id="SM00744">
    <property type="entry name" value="RINGv"/>
    <property type="match status" value="1"/>
</dbReference>
<comment type="subcellular location">
    <subcellularLocation>
        <location evidence="2">Membrane</location>
        <topology evidence="2">Multi-pass membrane protein</topology>
    </subcellularLocation>
</comment>
<dbReference type="KEGG" id="ngr:NAEGRDRAFT_74786"/>
<dbReference type="InParanoid" id="D2W0A3"/>
<evidence type="ECO:0000256" key="11">
    <source>
        <dbReference type="ARBA" id="ARBA00022989"/>
    </source>
</evidence>
<dbReference type="EC" id="2.3.2.27" evidence="4"/>
<dbReference type="PROSITE" id="PS51292">
    <property type="entry name" value="ZF_RING_CH"/>
    <property type="match status" value="1"/>
</dbReference>
<feature type="domain" description="RING-CH-type" evidence="17">
    <location>
        <begin position="52"/>
        <end position="114"/>
    </location>
</feature>
<feature type="compositionally biased region" description="Basic and acidic residues" evidence="14">
    <location>
        <begin position="19"/>
        <end position="32"/>
    </location>
</feature>
<name>D2W0A3_NAEGR</name>
<dbReference type="SUPFAM" id="SSF57850">
    <property type="entry name" value="RING/U-box"/>
    <property type="match status" value="1"/>
</dbReference>
<organism evidence="19">
    <name type="scientific">Naegleria gruberi</name>
    <name type="common">Amoeba</name>
    <dbReference type="NCBI Taxonomy" id="5762"/>
    <lineage>
        <taxon>Eukaryota</taxon>
        <taxon>Discoba</taxon>
        <taxon>Heterolobosea</taxon>
        <taxon>Tetramitia</taxon>
        <taxon>Eutetramitia</taxon>
        <taxon>Vahlkampfiidae</taxon>
        <taxon>Naegleria</taxon>
    </lineage>
</organism>
<gene>
    <name evidence="18" type="ORF">NAEGRDRAFT_74786</name>
</gene>
<evidence type="ECO:0000256" key="13">
    <source>
        <dbReference type="PROSITE-ProRule" id="PRU00175"/>
    </source>
</evidence>
<evidence type="ECO:0000256" key="9">
    <source>
        <dbReference type="ARBA" id="ARBA00022786"/>
    </source>
</evidence>
<feature type="transmembrane region" description="Helical" evidence="15">
    <location>
        <begin position="149"/>
        <end position="167"/>
    </location>
</feature>
<keyword evidence="9" id="KW-0833">Ubl conjugation pathway</keyword>
<dbReference type="GO" id="GO:0005789">
    <property type="term" value="C:endoplasmic reticulum membrane"/>
    <property type="evidence" value="ECO:0007669"/>
    <property type="project" value="TreeGrafter"/>
</dbReference>
<feature type="transmembrane region" description="Helical" evidence="15">
    <location>
        <begin position="745"/>
        <end position="766"/>
    </location>
</feature>
<keyword evidence="7" id="KW-0479">Metal-binding</keyword>
<evidence type="ECO:0000313" key="19">
    <source>
        <dbReference type="Proteomes" id="UP000006671"/>
    </source>
</evidence>
<protein>
    <recommendedName>
        <fullName evidence="4">RING-type E3 ubiquitin transferase</fullName>
        <ecNumber evidence="4">2.3.2.27</ecNumber>
    </recommendedName>
</protein>
<feature type="transmembrane region" description="Helical" evidence="15">
    <location>
        <begin position="460"/>
        <end position="484"/>
    </location>
</feature>
<evidence type="ECO:0000256" key="10">
    <source>
        <dbReference type="ARBA" id="ARBA00022833"/>
    </source>
</evidence>
<evidence type="ECO:0000256" key="15">
    <source>
        <dbReference type="SAM" id="Phobius"/>
    </source>
</evidence>
<feature type="transmembrane region" description="Helical" evidence="15">
    <location>
        <begin position="887"/>
        <end position="910"/>
    </location>
</feature>
<proteinExistence type="predicted"/>
<feature type="transmembrane region" description="Helical" evidence="15">
    <location>
        <begin position="800"/>
        <end position="821"/>
    </location>
</feature>
<feature type="transmembrane region" description="Helical" evidence="15">
    <location>
        <begin position="615"/>
        <end position="640"/>
    </location>
</feature>
<feature type="compositionally biased region" description="Polar residues" evidence="14">
    <location>
        <begin position="33"/>
        <end position="42"/>
    </location>
</feature>
<dbReference type="VEuPathDB" id="AmoebaDB:NAEGRDRAFT_74786"/>
<dbReference type="eggNOG" id="KOG1609">
    <property type="taxonomic scope" value="Eukaryota"/>
</dbReference>